<evidence type="ECO:0000259" key="5">
    <source>
        <dbReference type="Pfam" id="PF10451"/>
    </source>
</evidence>
<feature type="region of interest" description="Disordered" evidence="4">
    <location>
        <begin position="742"/>
        <end position="765"/>
    </location>
</feature>
<feature type="compositionally biased region" description="Polar residues" evidence="4">
    <location>
        <begin position="210"/>
        <end position="219"/>
    </location>
</feature>
<feature type="compositionally biased region" description="Polar residues" evidence="4">
    <location>
        <begin position="90"/>
        <end position="99"/>
    </location>
</feature>
<dbReference type="Gene3D" id="2.40.50.140">
    <property type="entry name" value="Nucleic acid-binding proteins"/>
    <property type="match status" value="1"/>
</dbReference>
<keyword evidence="2" id="KW-0158">Chromosome</keyword>
<keyword evidence="3" id="KW-0779">Telomere</keyword>
<protein>
    <submittedName>
        <fullName evidence="6">BQ5605_C027g10332 protein</fullName>
    </submittedName>
</protein>
<dbReference type="InterPro" id="IPR012340">
    <property type="entry name" value="NA-bd_OB-fold"/>
</dbReference>
<dbReference type="SUPFAM" id="SSF50249">
    <property type="entry name" value="Nucleic acid-binding proteins"/>
    <property type="match status" value="1"/>
</dbReference>
<feature type="compositionally biased region" description="Basic and acidic residues" evidence="4">
    <location>
        <begin position="867"/>
        <end position="881"/>
    </location>
</feature>
<evidence type="ECO:0000313" key="7">
    <source>
        <dbReference type="Proteomes" id="UP000249464"/>
    </source>
</evidence>
<evidence type="ECO:0000256" key="3">
    <source>
        <dbReference type="ARBA" id="ARBA00022895"/>
    </source>
</evidence>
<dbReference type="AlphaFoldDB" id="A0A2X0NFX9"/>
<feature type="compositionally biased region" description="Polar residues" evidence="4">
    <location>
        <begin position="185"/>
        <end position="194"/>
    </location>
</feature>
<accession>A0A2X0NFX9</accession>
<dbReference type="Pfam" id="PF10451">
    <property type="entry name" value="Stn1"/>
    <property type="match status" value="1"/>
</dbReference>
<feature type="region of interest" description="Disordered" evidence="4">
    <location>
        <begin position="1"/>
        <end position="286"/>
    </location>
</feature>
<keyword evidence="7" id="KW-1185">Reference proteome</keyword>
<feature type="compositionally biased region" description="Low complexity" evidence="4">
    <location>
        <begin position="45"/>
        <end position="71"/>
    </location>
</feature>
<feature type="compositionally biased region" description="Polar residues" evidence="4">
    <location>
        <begin position="847"/>
        <end position="862"/>
    </location>
</feature>
<proteinExistence type="predicted"/>
<reference evidence="6 7" key="1">
    <citation type="submission" date="2016-11" db="EMBL/GenBank/DDBJ databases">
        <authorList>
            <person name="Jaros S."/>
            <person name="Januszkiewicz K."/>
            <person name="Wedrychowicz H."/>
        </authorList>
    </citation>
    <scope>NUCLEOTIDE SEQUENCE [LARGE SCALE GENOMIC DNA]</scope>
</reference>
<evidence type="ECO:0000256" key="1">
    <source>
        <dbReference type="ARBA" id="ARBA00004574"/>
    </source>
</evidence>
<evidence type="ECO:0000256" key="2">
    <source>
        <dbReference type="ARBA" id="ARBA00022454"/>
    </source>
</evidence>
<evidence type="ECO:0000313" key="6">
    <source>
        <dbReference type="EMBL" id="SGZ28416.1"/>
    </source>
</evidence>
<name>A0A2X0NFX9_9BASI</name>
<comment type="subcellular location">
    <subcellularLocation>
        <location evidence="1">Chromosome</location>
        <location evidence="1">Telomere</location>
    </subcellularLocation>
</comment>
<feature type="compositionally biased region" description="Polar residues" evidence="4">
    <location>
        <begin position="230"/>
        <end position="248"/>
    </location>
</feature>
<dbReference type="STRING" id="796604.A0A2X0NFX9"/>
<feature type="compositionally biased region" description="Low complexity" evidence="4">
    <location>
        <begin position="100"/>
        <end position="138"/>
    </location>
</feature>
<feature type="compositionally biased region" description="Pro residues" evidence="4">
    <location>
        <begin position="1"/>
        <end position="10"/>
    </location>
</feature>
<feature type="compositionally biased region" description="Low complexity" evidence="4">
    <location>
        <begin position="264"/>
        <end position="273"/>
    </location>
</feature>
<evidence type="ECO:0000256" key="4">
    <source>
        <dbReference type="SAM" id="MobiDB-lite"/>
    </source>
</evidence>
<dbReference type="EMBL" id="FQNC01000089">
    <property type="protein sequence ID" value="SGZ28416.1"/>
    <property type="molecule type" value="Genomic_DNA"/>
</dbReference>
<feature type="compositionally biased region" description="Polar residues" evidence="4">
    <location>
        <begin position="274"/>
        <end position="284"/>
    </location>
</feature>
<feature type="region of interest" description="Disordered" evidence="4">
    <location>
        <begin position="807"/>
        <end position="881"/>
    </location>
</feature>
<gene>
    <name evidence="6" type="primary">BQ5605_C027g10332</name>
    <name evidence="6" type="ORF">BQ5605_C027G10332</name>
</gene>
<feature type="domain" description="CST complex subunit Stn1 N-terminal" evidence="5">
    <location>
        <begin position="423"/>
        <end position="464"/>
    </location>
</feature>
<dbReference type="GO" id="GO:0000781">
    <property type="term" value="C:chromosome, telomeric region"/>
    <property type="evidence" value="ECO:0007669"/>
    <property type="project" value="UniProtKB-SubCell"/>
</dbReference>
<dbReference type="Proteomes" id="UP000249464">
    <property type="component" value="Unassembled WGS sequence"/>
</dbReference>
<organism evidence="6 7">
    <name type="scientific">Microbotryum silenes-dioicae</name>
    <dbReference type="NCBI Taxonomy" id="796604"/>
    <lineage>
        <taxon>Eukaryota</taxon>
        <taxon>Fungi</taxon>
        <taxon>Dikarya</taxon>
        <taxon>Basidiomycota</taxon>
        <taxon>Pucciniomycotina</taxon>
        <taxon>Microbotryomycetes</taxon>
        <taxon>Microbotryales</taxon>
        <taxon>Microbotryaceae</taxon>
        <taxon>Microbotryum</taxon>
    </lineage>
</organism>
<dbReference type="InterPro" id="IPR018856">
    <property type="entry name" value="Stn1_N"/>
</dbReference>
<sequence>MSSSFDPPPIEIYTQRAYVYQDPPPPPQRQHVAHTTQLERGLLTSSSFAASSSHAPSSRPAKSVARPSSSSSPPPERPRNQKLKAGPTSGKATSSRHPASSQSTRRPIPSSSSSSLASSSGSMVASLPSSSRLSAPSSTATQRKRSRFQPGDGFAMDFGHRRTTSCLLPPPSLPPASSSSRLTSEKQPIASTSGIIAPHRSSPPRFPQIKTVNQTTTPTRPHAVKVEPSPLSTPRASQYPPQSTIPQPSSAPPTKLPIEVIFLSSSPEPSPSSTGTILSLSTPRTKPAPALHPSVYAKLASLDKDLISDPHLAPSILFQCEVVNHGPATYEQRDEAGRKILKRTRRGRRQEDDFWPRTERPTRPWVSPSWIDDRVNVDKLKRRIEEKEHFVANVKVKDVVDEMSVQGMSELLVEGVEMCILGKEFPLKRVVVVGTIVGDDWKNEKLVYYVDDGTGVVACVCTTQEGPPQIALPRETHQEYLASPIKQVRKRKLLDALPEDEIDATFEVGTLVRVLARVEKASLAYAGRRYLSVIKMESLKDPNAFITHQLLVHELHEHVYSRPFNLALRFEEIHQTDLSLADTTSDALSTPPSTPKKYRLPRASKLLPEDLTSSTFAHYIKFHLKRHFVELGTRTFEDEDDNFCAANFGEVPSDPEIPIEFTLDELKRDRDLIKFATRMVRIQHMEMKRVRMIKQERILKGNKKTAWVEKARWYEDGVTLLAPPGSRGGSAWFLNAGLKEGMVGSGKSSRRSKRETQETEAMLDGERLDKAINSAFTAALIRLRQQGEIILTPEQEDPDALARLLDPEPEHEPIPEDLPDQPQWGKPSKKSPLTRTKARDPLALEGFTSSPEPSSSHAQEASPSPLGEHRANKGNHEDNDERFVMTFGTPEKDEEACPYRNARVTVPSIIKTPPRKSYPWLSRPTRRVQTYQLVTTTSLLVPVYRIITNLYTASIESCAATWKARQHVSVIEEQIRGAMLHDEVWEQVGRKSHLVNEAVKELVLLNKLEWVKMGNEKTGQYFVEGAKNAVRLKGMNGMGGVAKKSTAARKR</sequence>